<organism evidence="7 8">
    <name type="scientific">Delitschia confertaspora ATCC 74209</name>
    <dbReference type="NCBI Taxonomy" id="1513339"/>
    <lineage>
        <taxon>Eukaryota</taxon>
        <taxon>Fungi</taxon>
        <taxon>Dikarya</taxon>
        <taxon>Ascomycota</taxon>
        <taxon>Pezizomycotina</taxon>
        <taxon>Dothideomycetes</taxon>
        <taxon>Pleosporomycetidae</taxon>
        <taxon>Pleosporales</taxon>
        <taxon>Delitschiaceae</taxon>
        <taxon>Delitschia</taxon>
    </lineage>
</organism>
<dbReference type="InterPro" id="IPR012349">
    <property type="entry name" value="Split_barrel_FMN-bd"/>
</dbReference>
<name>A0A9P4JL40_9PLEO</name>
<gene>
    <name evidence="7" type="ORF">GQ43DRAFT_441804</name>
</gene>
<sequence length="302" mass="33244">MASGPLSNPIDHSAPKLDAEATIKRNPHPDFKGVEATRPDFNLSSSFHYTKTPQPSWKPGSGANDAAGLDTPHREIDPYAPGRPAVHNYKLLISGIVPRPVGFVSTVSKDGESTNLAPFSYFNMVSHDPPLFVLGFSGGFDRPKDTLTNIVETEECVLNIISESFVEAANFTSMNCPPGVSEWSFSGLHPAKSKLVKPDRVKEAVFSIEAKLVETREWESRITGKKTGVMAVVEGVRFWVREDAIDEQGVLIDPKVLKPISRFGGITYGRTTEAFELPRPSYEEITKDEEAKKLVKPRTFGQ</sequence>
<dbReference type="PANTHER" id="PTHR33798">
    <property type="entry name" value="FLAVOPROTEIN OXYGENASE"/>
    <property type="match status" value="1"/>
</dbReference>
<comment type="caution">
    <text evidence="7">The sequence shown here is derived from an EMBL/GenBank/DDBJ whole genome shotgun (WGS) entry which is preliminary data.</text>
</comment>
<dbReference type="InterPro" id="IPR002563">
    <property type="entry name" value="Flavin_Rdtase-like_dom"/>
</dbReference>
<evidence type="ECO:0000256" key="1">
    <source>
        <dbReference type="ARBA" id="ARBA00001917"/>
    </source>
</evidence>
<keyword evidence="2" id="KW-0285">Flavoprotein</keyword>
<dbReference type="OrthoDB" id="10250990at2759"/>
<comment type="cofactor">
    <cofactor evidence="1">
        <name>FMN</name>
        <dbReference type="ChEBI" id="CHEBI:58210"/>
    </cofactor>
</comment>
<evidence type="ECO:0000256" key="3">
    <source>
        <dbReference type="ARBA" id="ARBA00022643"/>
    </source>
</evidence>
<dbReference type="Proteomes" id="UP000799536">
    <property type="component" value="Unassembled WGS sequence"/>
</dbReference>
<evidence type="ECO:0000313" key="8">
    <source>
        <dbReference type="Proteomes" id="UP000799536"/>
    </source>
</evidence>
<dbReference type="Gene3D" id="2.30.110.10">
    <property type="entry name" value="Electron Transport, Fmn-binding Protein, Chain A"/>
    <property type="match status" value="1"/>
</dbReference>
<keyword evidence="8" id="KW-1185">Reference proteome</keyword>
<dbReference type="PANTHER" id="PTHR33798:SF5">
    <property type="entry name" value="FLAVIN REDUCTASE LIKE DOMAIN-CONTAINING PROTEIN"/>
    <property type="match status" value="1"/>
</dbReference>
<keyword evidence="3" id="KW-0288">FMN</keyword>
<feature type="domain" description="Flavin reductase like" evidence="6">
    <location>
        <begin position="94"/>
        <end position="253"/>
    </location>
</feature>
<proteinExistence type="inferred from homology"/>
<dbReference type="EMBL" id="ML994035">
    <property type="protein sequence ID" value="KAF2200171.1"/>
    <property type="molecule type" value="Genomic_DNA"/>
</dbReference>
<feature type="compositionally biased region" description="Basic and acidic residues" evidence="5">
    <location>
        <begin position="13"/>
        <end position="38"/>
    </location>
</feature>
<evidence type="ECO:0000256" key="5">
    <source>
        <dbReference type="SAM" id="MobiDB-lite"/>
    </source>
</evidence>
<dbReference type="Pfam" id="PF01613">
    <property type="entry name" value="Flavin_Reduct"/>
    <property type="match status" value="1"/>
</dbReference>
<dbReference type="AlphaFoldDB" id="A0A9P4JL40"/>
<dbReference type="GO" id="GO:0010181">
    <property type="term" value="F:FMN binding"/>
    <property type="evidence" value="ECO:0007669"/>
    <property type="project" value="InterPro"/>
</dbReference>
<evidence type="ECO:0000259" key="6">
    <source>
        <dbReference type="SMART" id="SM00903"/>
    </source>
</evidence>
<protein>
    <submittedName>
        <fullName evidence="7">Flavo protein-like protein oxygenase</fullName>
    </submittedName>
</protein>
<evidence type="ECO:0000256" key="2">
    <source>
        <dbReference type="ARBA" id="ARBA00022630"/>
    </source>
</evidence>
<accession>A0A9P4JL40</accession>
<feature type="compositionally biased region" description="Polar residues" evidence="5">
    <location>
        <begin position="42"/>
        <end position="55"/>
    </location>
</feature>
<evidence type="ECO:0000256" key="4">
    <source>
        <dbReference type="ARBA" id="ARBA00038054"/>
    </source>
</evidence>
<dbReference type="SUPFAM" id="SSF50475">
    <property type="entry name" value="FMN-binding split barrel"/>
    <property type="match status" value="1"/>
</dbReference>
<feature type="region of interest" description="Disordered" evidence="5">
    <location>
        <begin position="1"/>
        <end position="80"/>
    </location>
</feature>
<dbReference type="SMART" id="SM00903">
    <property type="entry name" value="Flavin_Reduct"/>
    <property type="match status" value="1"/>
</dbReference>
<evidence type="ECO:0000313" key="7">
    <source>
        <dbReference type="EMBL" id="KAF2200171.1"/>
    </source>
</evidence>
<comment type="similarity">
    <text evidence="4">Belongs to the flavoredoxin family.</text>
</comment>
<reference evidence="7" key="1">
    <citation type="journal article" date="2020" name="Stud. Mycol.">
        <title>101 Dothideomycetes genomes: a test case for predicting lifestyles and emergence of pathogens.</title>
        <authorList>
            <person name="Haridas S."/>
            <person name="Albert R."/>
            <person name="Binder M."/>
            <person name="Bloem J."/>
            <person name="Labutti K."/>
            <person name="Salamov A."/>
            <person name="Andreopoulos B."/>
            <person name="Baker S."/>
            <person name="Barry K."/>
            <person name="Bills G."/>
            <person name="Bluhm B."/>
            <person name="Cannon C."/>
            <person name="Castanera R."/>
            <person name="Culley D."/>
            <person name="Daum C."/>
            <person name="Ezra D."/>
            <person name="Gonzalez J."/>
            <person name="Henrissat B."/>
            <person name="Kuo A."/>
            <person name="Liang C."/>
            <person name="Lipzen A."/>
            <person name="Lutzoni F."/>
            <person name="Magnuson J."/>
            <person name="Mondo S."/>
            <person name="Nolan M."/>
            <person name="Ohm R."/>
            <person name="Pangilinan J."/>
            <person name="Park H.-J."/>
            <person name="Ramirez L."/>
            <person name="Alfaro M."/>
            <person name="Sun H."/>
            <person name="Tritt A."/>
            <person name="Yoshinaga Y."/>
            <person name="Zwiers L.-H."/>
            <person name="Turgeon B."/>
            <person name="Goodwin S."/>
            <person name="Spatafora J."/>
            <person name="Crous P."/>
            <person name="Grigoriev I."/>
        </authorList>
    </citation>
    <scope>NUCLEOTIDE SEQUENCE</scope>
    <source>
        <strain evidence="7">ATCC 74209</strain>
    </source>
</reference>